<keyword evidence="1" id="KW-0732">Signal</keyword>
<accession>A0ABX8LMR7</accession>
<dbReference type="EMBL" id="CP077683">
    <property type="protein sequence ID" value="QXE90840.1"/>
    <property type="molecule type" value="Genomic_DNA"/>
</dbReference>
<dbReference type="InterPro" id="IPR025554">
    <property type="entry name" value="DUF4140"/>
</dbReference>
<organism evidence="3 4">
    <name type="scientific">Geomonas subterranea</name>
    <dbReference type="NCBI Taxonomy" id="2847989"/>
    <lineage>
        <taxon>Bacteria</taxon>
        <taxon>Pseudomonadati</taxon>
        <taxon>Thermodesulfobacteriota</taxon>
        <taxon>Desulfuromonadia</taxon>
        <taxon>Geobacterales</taxon>
        <taxon>Geobacteraceae</taxon>
        <taxon>Geomonas</taxon>
    </lineage>
</organism>
<protein>
    <submittedName>
        <fullName evidence="3">DUF4140 domain-containing protein</fullName>
    </submittedName>
</protein>
<name>A0ABX8LMR7_9BACT</name>
<gene>
    <name evidence="3" type="ORF">KP001_21045</name>
</gene>
<evidence type="ECO:0000256" key="1">
    <source>
        <dbReference type="SAM" id="SignalP"/>
    </source>
</evidence>
<evidence type="ECO:0000259" key="2">
    <source>
        <dbReference type="Pfam" id="PF13600"/>
    </source>
</evidence>
<proteinExistence type="predicted"/>
<reference evidence="3 4" key="1">
    <citation type="submission" date="2021-06" db="EMBL/GenBank/DDBJ databases">
        <title>Gemonas diversity in paddy soil.</title>
        <authorList>
            <person name="Liu G."/>
        </authorList>
    </citation>
    <scope>NUCLEOTIDE SEQUENCE [LARGE SCALE GENOMIC DNA]</scope>
    <source>
        <strain evidence="3 4">RG2</strain>
    </source>
</reference>
<evidence type="ECO:0000313" key="3">
    <source>
        <dbReference type="EMBL" id="QXE90840.1"/>
    </source>
</evidence>
<sequence>MRLLLFALFLLPVLACKQASAGQKSVTLFQDGARVEQELPASGGYLELPLPDGFTPGSLRVKAPGGTVLRVELVPAEQDRRRSGELARLRERRGELQDRMAALTRREEIFSAAAKSQSGKAPRKTKANPDPVVTLQQGTEFALNQMEAVYRSKRKCRLALDAVERELTAASKGVASARIWVTGGKARVSYVVGNVSWSPSYDLRFSGDGVSELLLHAKLPQREKGVQYQVGRGTTAKPGAVETVRGEFPVLARYPLATVAAAGTDPPERFAFAPVEAGLPAGEAALYWKGEYLGSAPFSGGGSTGFSLGR</sequence>
<feature type="chain" id="PRO_5046877884" evidence="1">
    <location>
        <begin position="22"/>
        <end position="310"/>
    </location>
</feature>
<feature type="signal peptide" evidence="1">
    <location>
        <begin position="1"/>
        <end position="21"/>
    </location>
</feature>
<dbReference type="RefSeq" id="WP_217287437.1">
    <property type="nucleotide sequence ID" value="NZ_CP077683.1"/>
</dbReference>
<dbReference type="Pfam" id="PF13600">
    <property type="entry name" value="DUF4140"/>
    <property type="match status" value="1"/>
</dbReference>
<dbReference type="Proteomes" id="UP000683559">
    <property type="component" value="Chromosome"/>
</dbReference>
<keyword evidence="4" id="KW-1185">Reference proteome</keyword>
<evidence type="ECO:0000313" key="4">
    <source>
        <dbReference type="Proteomes" id="UP000683559"/>
    </source>
</evidence>
<feature type="domain" description="DUF4140" evidence="2">
    <location>
        <begin position="26"/>
        <end position="112"/>
    </location>
</feature>